<evidence type="ECO:0000313" key="1">
    <source>
        <dbReference type="EMBL" id="KGQ36813.1"/>
    </source>
</evidence>
<dbReference type="AlphaFoldDB" id="A0A0A2XX20"/>
<dbReference type="Pfam" id="PF09684">
    <property type="entry name" value="Tail_P2_I"/>
    <property type="match status" value="1"/>
</dbReference>
<dbReference type="Proteomes" id="UP000030539">
    <property type="component" value="Unassembled WGS sequence"/>
</dbReference>
<dbReference type="InterPro" id="IPR006521">
    <property type="entry name" value="Tail_protein_I"/>
</dbReference>
<dbReference type="eggNOG" id="COG4385">
    <property type="taxonomic scope" value="Bacteria"/>
</dbReference>
<dbReference type="NCBIfam" id="TIGR01634">
    <property type="entry name" value="tail_P2_I"/>
    <property type="match status" value="1"/>
</dbReference>
<gene>
    <name evidence="1" type="ORF">JP36_08800</name>
</gene>
<name>A0A0A2XX20_9PAST</name>
<organism evidence="1 2">
    <name type="scientific">Gallibacterium genomosp. 1</name>
    <dbReference type="NCBI Taxonomy" id="155515"/>
    <lineage>
        <taxon>Bacteria</taxon>
        <taxon>Pseudomonadati</taxon>
        <taxon>Pseudomonadota</taxon>
        <taxon>Gammaproteobacteria</taxon>
        <taxon>Pasteurellales</taxon>
        <taxon>Pasteurellaceae</taxon>
        <taxon>Gallibacterium</taxon>
    </lineage>
</organism>
<comment type="caution">
    <text evidence="1">The sequence shown here is derived from an EMBL/GenBank/DDBJ whole genome shotgun (WGS) entry which is preliminary data.</text>
</comment>
<dbReference type="STRING" id="155515.JP36_08800"/>
<protein>
    <submittedName>
        <fullName evidence="1">Tail protein</fullName>
    </submittedName>
</protein>
<proteinExistence type="predicted"/>
<sequence>MIIDKNIPKITPLLPVGSSELERKAAEVLQEAVRNPIIIADLINPDRCPEKFLPYLAWAFSVDKWDENWSAEVKRIAIKQSFFIHKHKGTIGAIKRVVEPIGYLVELKEWFQTQPQGVAGTFSLTIEVSETGLNEQTYNELVRLINDVKPVSRHLTHLAIAISPTGKMHFFIGQNAGEILTVYPQ</sequence>
<dbReference type="RefSeq" id="WP_052119479.1">
    <property type="nucleotide sequence ID" value="NZ_JPXX01000023.1"/>
</dbReference>
<accession>A0A0A2XX20</accession>
<evidence type="ECO:0000313" key="2">
    <source>
        <dbReference type="Proteomes" id="UP000030539"/>
    </source>
</evidence>
<reference evidence="1 2" key="1">
    <citation type="submission" date="2014-08" db="EMBL/GenBank/DDBJ databases">
        <title>Chaperone-usher fimbriae in a diverse selection of Gallibacterium genomes.</title>
        <authorList>
            <person name="Kudirkiene E."/>
            <person name="Bager R.J."/>
            <person name="Johnson T.J."/>
            <person name="Bojesen A.M."/>
        </authorList>
    </citation>
    <scope>NUCLEOTIDE SEQUENCE [LARGE SCALE GENOMIC DNA]</scope>
    <source>
        <strain evidence="1 2">CCM5974</strain>
    </source>
</reference>
<dbReference type="EMBL" id="JPXX01000023">
    <property type="protein sequence ID" value="KGQ36813.1"/>
    <property type="molecule type" value="Genomic_DNA"/>
</dbReference>